<proteinExistence type="predicted"/>
<evidence type="ECO:0000313" key="1">
    <source>
        <dbReference type="EMBL" id="GBA95178.1"/>
    </source>
</evidence>
<dbReference type="EMBL" id="BEXJ01000001">
    <property type="protein sequence ID" value="GBA95178.1"/>
    <property type="molecule type" value="Genomic_DNA"/>
</dbReference>
<dbReference type="Pfam" id="PF12784">
    <property type="entry name" value="PDDEXK_2"/>
    <property type="match status" value="1"/>
</dbReference>
<sequence>MKEEKKPDVAKLLGITDDLMFQNVMKDPVNCRMFLHEVFPDLDIQGLTIRTQERIAFNKEEKFSVLDVLIKDSKGRRYDIEMQVAPQKDLDKRARYYMYKMMEDGFLHQGEGYGELTAVYVIFILPFDHKGKGLKRYTFTYSAREDKSVELNDESEIIYLNSKGKKGSVSQGLEDFYSLMEGKRTTNSKFIKRIKKTMDNYRKTEEWSEHVMNTEQIKEMALAQGVEQGLKQGRREATASAISKTVKMLKRMNQSDEQILQELKQDYSDEFSDEELEEFLK</sequence>
<dbReference type="RefSeq" id="WP_095669716.1">
    <property type="nucleotide sequence ID" value="NZ_BEXJ01000001.1"/>
</dbReference>
<organism evidence="1 2">
    <name type="scientific">Lactobacillus gasseri</name>
    <dbReference type="NCBI Taxonomy" id="1596"/>
    <lineage>
        <taxon>Bacteria</taxon>
        <taxon>Bacillati</taxon>
        <taxon>Bacillota</taxon>
        <taxon>Bacilli</taxon>
        <taxon>Lactobacillales</taxon>
        <taxon>Lactobacillaceae</taxon>
        <taxon>Lactobacillus</taxon>
    </lineage>
</organism>
<reference evidence="1 2" key="1">
    <citation type="journal article" date="2018" name="Int. J. Syst. Evol. Microbiol.">
        <title>Lactobacillus paragasseri sp. nov., a sister taxon of Lactobacillus gasseri, based on whole-genome sequence analyses.</title>
        <authorList>
            <person name="Tanizawa Y."/>
            <person name="Tada I."/>
            <person name="Kobayashi H."/>
            <person name="Endo A."/>
            <person name="Maeno S."/>
            <person name="Toyoda A."/>
            <person name="Arita M."/>
            <person name="Nakamura Y."/>
            <person name="Sakamoto M."/>
            <person name="Ohkuma M."/>
            <person name="Tohno M."/>
        </authorList>
    </citation>
    <scope>NUCLEOTIDE SEQUENCE [LARGE SCALE GENOMIC DNA]</scope>
    <source>
        <strain evidence="1 2">JCM 1025</strain>
    </source>
</reference>
<dbReference type="Proteomes" id="UP000250668">
    <property type="component" value="Unassembled WGS sequence"/>
</dbReference>
<dbReference type="InterPro" id="IPR010106">
    <property type="entry name" value="RpnA"/>
</dbReference>
<evidence type="ECO:0000313" key="2">
    <source>
        <dbReference type="Proteomes" id="UP000250668"/>
    </source>
</evidence>
<dbReference type="NCBIfam" id="TIGR01784">
    <property type="entry name" value="T_den_put_tspse"/>
    <property type="match status" value="1"/>
</dbReference>
<comment type="caution">
    <text evidence="1">The sequence shown here is derived from an EMBL/GenBank/DDBJ whole genome shotgun (WGS) entry which is preliminary data.</text>
</comment>
<name>A0AB33ZU70_LACGS</name>
<dbReference type="AlphaFoldDB" id="A0AB33ZU70"/>
<protein>
    <recommendedName>
        <fullName evidence="3">Rpn family recombination-promoting nuclease/putative transposase</fullName>
    </recommendedName>
</protein>
<accession>A0AB33ZU70</accession>
<gene>
    <name evidence="1" type="ORF">LJCM1025_03760</name>
</gene>
<evidence type="ECO:0008006" key="3">
    <source>
        <dbReference type="Google" id="ProtNLM"/>
    </source>
</evidence>